<dbReference type="InterPro" id="IPR022409">
    <property type="entry name" value="PKD/Chitinase_dom"/>
</dbReference>
<dbReference type="InterPro" id="IPR000601">
    <property type="entry name" value="PKD_dom"/>
</dbReference>
<dbReference type="CDD" id="cd00146">
    <property type="entry name" value="PKD"/>
    <property type="match status" value="3"/>
</dbReference>
<evidence type="ECO:0000259" key="2">
    <source>
        <dbReference type="PROSITE" id="PS50093"/>
    </source>
</evidence>
<dbReference type="SUPFAM" id="SSF63829">
    <property type="entry name" value="Calcium-dependent phosphotriesterase"/>
    <property type="match status" value="1"/>
</dbReference>
<proteinExistence type="predicted"/>
<feature type="domain" description="PKD" evidence="2">
    <location>
        <begin position="1100"/>
        <end position="1137"/>
    </location>
</feature>
<dbReference type="InterPro" id="IPR052918">
    <property type="entry name" value="Motility_Chemotaxis_Reg"/>
</dbReference>
<dbReference type="SMART" id="SM00089">
    <property type="entry name" value="PKD"/>
    <property type="match status" value="3"/>
</dbReference>
<dbReference type="PROSITE" id="PS50093">
    <property type="entry name" value="PKD"/>
    <property type="match status" value="4"/>
</dbReference>
<feature type="domain" description="PKD" evidence="2">
    <location>
        <begin position="1017"/>
        <end position="1053"/>
    </location>
</feature>
<comment type="caution">
    <text evidence="3">The sequence shown here is derived from an EMBL/GenBank/DDBJ whole genome shotgun (WGS) entry which is preliminary data.</text>
</comment>
<keyword evidence="4" id="KW-1185">Reference proteome</keyword>
<reference evidence="3 4" key="1">
    <citation type="submission" date="2019-09" db="EMBL/GenBank/DDBJ databases">
        <title>Chitinophaga ginsengihumi sp. nov., isolated from soil of ginseng rhizosphere.</title>
        <authorList>
            <person name="Lee J."/>
        </authorList>
    </citation>
    <scope>NUCLEOTIDE SEQUENCE [LARGE SCALE GENOMIC DNA]</scope>
    <source>
        <strain evidence="3 4">BN140078</strain>
    </source>
</reference>
<dbReference type="InterPro" id="IPR026341">
    <property type="entry name" value="T9SS_type_B"/>
</dbReference>
<reference evidence="3 4" key="2">
    <citation type="submission" date="2019-09" db="EMBL/GenBank/DDBJ databases">
        <authorList>
            <person name="Jin C."/>
        </authorList>
    </citation>
    <scope>NUCLEOTIDE SEQUENCE [LARGE SCALE GENOMIC DNA]</scope>
    <source>
        <strain evidence="3 4">BN140078</strain>
    </source>
</reference>
<dbReference type="InterPro" id="IPR035986">
    <property type="entry name" value="PKD_dom_sf"/>
</dbReference>
<dbReference type="PANTHER" id="PTHR35580:SF1">
    <property type="entry name" value="PHYTASE-LIKE DOMAIN-CONTAINING PROTEIN"/>
    <property type="match status" value="1"/>
</dbReference>
<dbReference type="SUPFAM" id="SSF49299">
    <property type="entry name" value="PKD domain"/>
    <property type="match status" value="4"/>
</dbReference>
<accession>A0A5B2VQI6</accession>
<sequence length="1241" mass="133375">MHSSKPAIPLRITSLAAFSGIVMGLLATRPVLAQTQTPAPSNFVPLEFVENKGQWTGDFLYRTDLGGSAIYLTKNGFTFNLLNQQDMEQIRESLHGRHVDTNGGGSQPPTVIYDANKTNAAARSSAAALPAQPPADNGQHVKPPAVLRSHSYQVSFLNASLNPQIVPDKALESYSNYLKGNDPSKWRSNVKSYQTIRYKGLYKGIDMQVYSEASQLKYDLVVYPGADPSVIQLQYTGVDKLAIQKGQLQITTSVGTATELEPYAYQFINNQRIPVKVSYQLKGTKLGFKVSGKYDPQYTLVIDPTYIFSTVTGARADNWGYTATYDAQGNFYGGGILFDPGGYPITPGAAQSDYQGGQFDIAISKFDPTGRRLLYATYIGGNGVEQPHSLFADSQGSLVISGRTNSGDFPFTNVAGTRGGWDIAVVKLNPTGTAITGALCVAGSADDGVNIRDSKDDGPLVLLRNYGDDARSEVVLDAQDNIYVASSTRSTNFPKTAGAFQQGFGGAQDAVVMRINPSCTALVWASYLGGAKEDAAYVLAVNGNDLYVAGGTASTNFRTTGGVIYPGYRGGACDGFITHLTADGTTVVQSTYIGADNAAADQVYGIQLDAGGNVYIMGTTEGNWPIKRPIGTATFYNDNSKQFIAKLQPNLSAFIYSTTFGKQASTPSISPVAFLVDKCENVYISGWGGGLNISYKYPNSGTQGLPVKNPLLGKSDDEDFYFFVMQRDATDVLFASFFGGVKLFEHVDGGTSRFDRNGVIYQGICAWCKIDAPQQPAYPITPGAYSNTPPFTDCNLGALKIAFNLDGVRAGIKTLDRKKNYCIPADVTFVDTIGSKATTRTWNFGDGTAEVTGNLDTVTHTFKSLGDFHVRLVKCDPASCNGCDTAYTDVRIRADSAHVDLAVTRIPPCQSLAYEFSNNSVAPAIKPFQANSFTLDYGDGTPAVTLGAPATLQHAYADAGIYNAVLTLVDTNYCNAPHADTVPLRVAANVVAKFEAPDVVCAPATVTFNNTTEGGETFTWDFGDGSPTSNEAYPTHVFQNVGTYTVKLHAVDNNTCNIQDDFEKTITVQGPPTAEFTSSPDKPQENVPLSFTNQSIGGSTYAWDFGDGIISTETNPVHQYNKTGTYTVCLTVTNTSGCKDTVCHDVSAIVIPLFDVPNAFSPNGDGMNDVMLVRGFGISKFSMKIFNRWGQLVFESNDPTIGWDGKFRGAIQPIDAYAYTVYVEFSDGTKTNKNGSVTLLK</sequence>
<organism evidence="3 4">
    <name type="scientific">Chitinophaga agrisoli</name>
    <dbReference type="NCBI Taxonomy" id="2607653"/>
    <lineage>
        <taxon>Bacteria</taxon>
        <taxon>Pseudomonadati</taxon>
        <taxon>Bacteroidota</taxon>
        <taxon>Chitinophagia</taxon>
        <taxon>Chitinophagales</taxon>
        <taxon>Chitinophagaceae</taxon>
        <taxon>Chitinophaga</taxon>
    </lineage>
</organism>
<evidence type="ECO:0000313" key="3">
    <source>
        <dbReference type="EMBL" id="KAA2240502.1"/>
    </source>
</evidence>
<dbReference type="NCBIfam" id="TIGR04131">
    <property type="entry name" value="Bac_Flav_CTERM"/>
    <property type="match status" value="1"/>
</dbReference>
<dbReference type="EMBL" id="VUOC01000004">
    <property type="protein sequence ID" value="KAA2240502.1"/>
    <property type="molecule type" value="Genomic_DNA"/>
</dbReference>
<dbReference type="Pfam" id="PF25778">
    <property type="entry name" value="DUF7948"/>
    <property type="match status" value="1"/>
</dbReference>
<protein>
    <submittedName>
        <fullName evidence="3">PKD domain-containing protein</fullName>
    </submittedName>
</protein>
<evidence type="ECO:0000313" key="4">
    <source>
        <dbReference type="Proteomes" id="UP000324611"/>
    </source>
</evidence>
<feature type="region of interest" description="Disordered" evidence="1">
    <location>
        <begin position="123"/>
        <end position="143"/>
    </location>
</feature>
<dbReference type="InterPro" id="IPR013783">
    <property type="entry name" value="Ig-like_fold"/>
</dbReference>
<dbReference type="AlphaFoldDB" id="A0A5B2VQI6"/>
<evidence type="ECO:0000256" key="1">
    <source>
        <dbReference type="SAM" id="MobiDB-lite"/>
    </source>
</evidence>
<dbReference type="PANTHER" id="PTHR35580">
    <property type="entry name" value="CELL SURFACE GLYCOPROTEIN (S-LAYER PROTEIN)-LIKE PROTEIN"/>
    <property type="match status" value="1"/>
</dbReference>
<gene>
    <name evidence="3" type="ORF">F0L74_30580</name>
</gene>
<dbReference type="Pfam" id="PF18911">
    <property type="entry name" value="PKD_4"/>
    <property type="match status" value="2"/>
</dbReference>
<dbReference type="Proteomes" id="UP000324611">
    <property type="component" value="Unassembled WGS sequence"/>
</dbReference>
<name>A0A5B2VQI6_9BACT</name>
<dbReference type="Pfam" id="PF13585">
    <property type="entry name" value="CHU_C"/>
    <property type="match status" value="1"/>
</dbReference>
<dbReference type="Gene3D" id="2.60.40.10">
    <property type="entry name" value="Immunoglobulins"/>
    <property type="match status" value="4"/>
</dbReference>
<dbReference type="Pfam" id="PF00801">
    <property type="entry name" value="PKD"/>
    <property type="match status" value="1"/>
</dbReference>
<dbReference type="InterPro" id="IPR057708">
    <property type="entry name" value="DUF7948"/>
</dbReference>
<feature type="domain" description="PKD" evidence="2">
    <location>
        <begin position="932"/>
        <end position="971"/>
    </location>
</feature>
<feature type="domain" description="PKD" evidence="2">
    <location>
        <begin position="826"/>
        <end position="879"/>
    </location>
</feature>